<proteinExistence type="predicted"/>
<comment type="caution">
    <text evidence="1">The sequence shown here is derived from an EMBL/GenBank/DDBJ whole genome shotgun (WGS) entry which is preliminary data.</text>
</comment>
<gene>
    <name evidence="1" type="ORF">J41TS12_37080</name>
</gene>
<protein>
    <submittedName>
        <fullName evidence="1">Uncharacterized protein</fullName>
    </submittedName>
</protein>
<dbReference type="Proteomes" id="UP000681162">
    <property type="component" value="Unassembled WGS sequence"/>
</dbReference>
<sequence length="154" mass="17677">MAQVFTPHFTLHVIASNPHPKQTEYRVGRGYEQWDTQVSIRKTQMVYQGKVAGKVVPSFPENTLDVIAVNYAMDLLSKGWGVYAKNKRNVVIVKKISPKQTEDELSEKAEDEVHDFYIDLYPNQVVETMERNRERLDGDLVAFVFDVNIGFNTP</sequence>
<keyword evidence="2" id="KW-1185">Reference proteome</keyword>
<evidence type="ECO:0000313" key="1">
    <source>
        <dbReference type="EMBL" id="GIO38847.1"/>
    </source>
</evidence>
<reference evidence="1 2" key="1">
    <citation type="submission" date="2021-03" db="EMBL/GenBank/DDBJ databases">
        <title>Antimicrobial resistance genes in bacteria isolated from Japanese honey, and their potential for conferring macrolide and lincosamide resistance in the American foulbrood pathogen Paenibacillus larvae.</title>
        <authorList>
            <person name="Okamoto M."/>
            <person name="Kumagai M."/>
            <person name="Kanamori H."/>
            <person name="Takamatsu D."/>
        </authorList>
    </citation>
    <scope>NUCLEOTIDE SEQUENCE [LARGE SCALE GENOMIC DNA]</scope>
    <source>
        <strain evidence="1 2">J41TS12</strain>
    </source>
</reference>
<dbReference type="AlphaFoldDB" id="A0A920CJF3"/>
<dbReference type="RefSeq" id="WP_212941381.1">
    <property type="nucleotide sequence ID" value="NZ_BORR01000015.1"/>
</dbReference>
<name>A0A920CJF3_9BACL</name>
<organism evidence="1 2">
    <name type="scientific">Paenibacillus antibioticophila</name>
    <dbReference type="NCBI Taxonomy" id="1274374"/>
    <lineage>
        <taxon>Bacteria</taxon>
        <taxon>Bacillati</taxon>
        <taxon>Bacillota</taxon>
        <taxon>Bacilli</taxon>
        <taxon>Bacillales</taxon>
        <taxon>Paenibacillaceae</taxon>
        <taxon>Paenibacillus</taxon>
    </lineage>
</organism>
<accession>A0A920CJF3</accession>
<dbReference type="EMBL" id="BORR01000015">
    <property type="protein sequence ID" value="GIO38847.1"/>
    <property type="molecule type" value="Genomic_DNA"/>
</dbReference>
<evidence type="ECO:0000313" key="2">
    <source>
        <dbReference type="Proteomes" id="UP000681162"/>
    </source>
</evidence>